<keyword evidence="8" id="KW-0472">Membrane</keyword>
<dbReference type="Gene3D" id="1.10.287.130">
    <property type="match status" value="1"/>
</dbReference>
<dbReference type="InterPro" id="IPR036097">
    <property type="entry name" value="HisK_dim/P_sf"/>
</dbReference>
<dbReference type="CDD" id="cd00075">
    <property type="entry name" value="HATPase"/>
    <property type="match status" value="1"/>
</dbReference>
<keyword evidence="6 10" id="KW-0418">Kinase</keyword>
<dbReference type="Pfam" id="PF02518">
    <property type="entry name" value="HATPase_c"/>
    <property type="match status" value="1"/>
</dbReference>
<keyword evidence="4" id="KW-0597">Phosphoprotein</keyword>
<keyword evidence="7" id="KW-0902">Two-component regulatory system</keyword>
<dbReference type="RefSeq" id="WP_136435428.1">
    <property type="nucleotide sequence ID" value="NZ_SSTJ01000014.1"/>
</dbReference>
<dbReference type="CDD" id="cd00082">
    <property type="entry name" value="HisKA"/>
    <property type="match status" value="1"/>
</dbReference>
<organism evidence="10 11">
    <name type="scientific">Adlercreutzia caecimuris</name>
    <dbReference type="NCBI Taxonomy" id="671266"/>
    <lineage>
        <taxon>Bacteria</taxon>
        <taxon>Bacillati</taxon>
        <taxon>Actinomycetota</taxon>
        <taxon>Coriobacteriia</taxon>
        <taxon>Eggerthellales</taxon>
        <taxon>Eggerthellaceae</taxon>
        <taxon>Adlercreutzia</taxon>
    </lineage>
</organism>
<dbReference type="InterPro" id="IPR003661">
    <property type="entry name" value="HisK_dim/P_dom"/>
</dbReference>
<evidence type="ECO:0000256" key="2">
    <source>
        <dbReference type="ARBA" id="ARBA00004236"/>
    </source>
</evidence>
<dbReference type="SUPFAM" id="SSF47384">
    <property type="entry name" value="Homodimeric domain of signal transducing histidine kinase"/>
    <property type="match status" value="1"/>
</dbReference>
<evidence type="ECO:0000256" key="4">
    <source>
        <dbReference type="ARBA" id="ARBA00022553"/>
    </source>
</evidence>
<evidence type="ECO:0000259" key="9">
    <source>
        <dbReference type="PROSITE" id="PS50109"/>
    </source>
</evidence>
<dbReference type="Gene3D" id="3.30.565.10">
    <property type="entry name" value="Histidine kinase-like ATPase, C-terminal domain"/>
    <property type="match status" value="1"/>
</dbReference>
<keyword evidence="8" id="KW-1133">Transmembrane helix</keyword>
<reference evidence="10 11" key="1">
    <citation type="submission" date="2019-04" db="EMBL/GenBank/DDBJ databases">
        <title>Microbes associate with the intestines of laboratory mice.</title>
        <authorList>
            <person name="Navarre W."/>
            <person name="Wong E."/>
            <person name="Huang K.C."/>
            <person name="Tropini C."/>
            <person name="Ng K."/>
            <person name="Yu B."/>
        </authorList>
    </citation>
    <scope>NUCLEOTIDE SEQUENCE [LARGE SCALE GENOMIC DNA]</scope>
    <source>
        <strain evidence="10 11">NM80_B27</strain>
    </source>
</reference>
<dbReference type="GO" id="GO:0005886">
    <property type="term" value="C:plasma membrane"/>
    <property type="evidence" value="ECO:0007669"/>
    <property type="project" value="UniProtKB-SubCell"/>
</dbReference>
<dbReference type="InterPro" id="IPR004358">
    <property type="entry name" value="Sig_transdc_His_kin-like_C"/>
</dbReference>
<evidence type="ECO:0000256" key="5">
    <source>
        <dbReference type="ARBA" id="ARBA00022679"/>
    </source>
</evidence>
<evidence type="ECO:0000313" key="10">
    <source>
        <dbReference type="EMBL" id="THG36578.1"/>
    </source>
</evidence>
<dbReference type="Pfam" id="PF00512">
    <property type="entry name" value="HisKA"/>
    <property type="match status" value="1"/>
</dbReference>
<evidence type="ECO:0000256" key="8">
    <source>
        <dbReference type="SAM" id="Phobius"/>
    </source>
</evidence>
<evidence type="ECO:0000313" key="11">
    <source>
        <dbReference type="Proteomes" id="UP000308978"/>
    </source>
</evidence>
<dbReference type="SMART" id="SM00388">
    <property type="entry name" value="HisKA"/>
    <property type="match status" value="1"/>
</dbReference>
<accession>A0A4S4G1D2</accession>
<dbReference type="PRINTS" id="PR00344">
    <property type="entry name" value="BCTRLSENSOR"/>
</dbReference>
<protein>
    <recommendedName>
        <fullName evidence="3">histidine kinase</fullName>
        <ecNumber evidence="3">2.7.13.3</ecNumber>
    </recommendedName>
</protein>
<dbReference type="InterPro" id="IPR036890">
    <property type="entry name" value="HATPase_C_sf"/>
</dbReference>
<dbReference type="InterPro" id="IPR050736">
    <property type="entry name" value="Sensor_HK_Regulatory"/>
</dbReference>
<name>A0A4S4G1D2_9ACTN</name>
<comment type="caution">
    <text evidence="10">The sequence shown here is derived from an EMBL/GenBank/DDBJ whole genome shotgun (WGS) entry which is preliminary data.</text>
</comment>
<dbReference type="GO" id="GO:0000155">
    <property type="term" value="F:phosphorelay sensor kinase activity"/>
    <property type="evidence" value="ECO:0007669"/>
    <property type="project" value="InterPro"/>
</dbReference>
<keyword evidence="8" id="KW-0812">Transmembrane</keyword>
<evidence type="ECO:0000256" key="1">
    <source>
        <dbReference type="ARBA" id="ARBA00000085"/>
    </source>
</evidence>
<dbReference type="PANTHER" id="PTHR43711:SF1">
    <property type="entry name" value="HISTIDINE KINASE 1"/>
    <property type="match status" value="1"/>
</dbReference>
<dbReference type="PROSITE" id="PS50109">
    <property type="entry name" value="HIS_KIN"/>
    <property type="match status" value="1"/>
</dbReference>
<feature type="domain" description="Histidine kinase" evidence="9">
    <location>
        <begin position="246"/>
        <end position="462"/>
    </location>
</feature>
<dbReference type="PANTHER" id="PTHR43711">
    <property type="entry name" value="TWO-COMPONENT HISTIDINE KINASE"/>
    <property type="match status" value="1"/>
</dbReference>
<dbReference type="FunFam" id="3.30.565.10:FF:000006">
    <property type="entry name" value="Sensor histidine kinase WalK"/>
    <property type="match status" value="1"/>
</dbReference>
<dbReference type="EMBL" id="SSTJ01000014">
    <property type="protein sequence ID" value="THG36578.1"/>
    <property type="molecule type" value="Genomic_DNA"/>
</dbReference>
<keyword evidence="5" id="KW-0808">Transferase</keyword>
<evidence type="ECO:0000256" key="6">
    <source>
        <dbReference type="ARBA" id="ARBA00022777"/>
    </source>
</evidence>
<dbReference type="SMART" id="SM00387">
    <property type="entry name" value="HATPase_c"/>
    <property type="match status" value="1"/>
</dbReference>
<comment type="subcellular location">
    <subcellularLocation>
        <location evidence="2">Cell membrane</location>
    </subcellularLocation>
</comment>
<dbReference type="Proteomes" id="UP000308978">
    <property type="component" value="Unassembled WGS sequence"/>
</dbReference>
<dbReference type="AlphaFoldDB" id="A0A4S4G1D2"/>
<sequence>MMRTLARAVAVAVAALVLITLLGIGLFYYAFSIPEPEGRSLASWPSMFTENFAGWIHEEDGVVEIDEVGIRYLDEYGLWLQVLNSDGVEVHKCNAPSGLPVRYSAADLAELGTSPFDGRFTRFVGSTGTPDGGCYIIGFPYPIGKGSVFYNGAAVDRMHSVAAIAGAFLAVLLVAAIVIYGIWITRKLRHVVEGVESVARRTYRPRSPEGAFGPVTRALNQLDSEMRASDEAARKTERMRREWIENITHDMRTPLSPIKGYAELLSDGAPTEADMREGGRIVLRNVDRIDALVGDLKLAYEIDGGLYPLRRETIPLERLVRECVIDMVNAEPTCTDTIEFSSLTHATVRADAALLSRAVGNILANALRHNPPGTRVTVRVEDAQPGWCAVEVADDGKGIAEEDLPRLFERHWKGSQNEAQSAGSGLGLAIAREVAELHGGHIRAESTQGSGATFRVELPIRAAN</sequence>
<evidence type="ECO:0000256" key="3">
    <source>
        <dbReference type="ARBA" id="ARBA00012438"/>
    </source>
</evidence>
<comment type="catalytic activity">
    <reaction evidence="1">
        <text>ATP + protein L-histidine = ADP + protein N-phospho-L-histidine.</text>
        <dbReference type="EC" id="2.7.13.3"/>
    </reaction>
</comment>
<evidence type="ECO:0000256" key="7">
    <source>
        <dbReference type="ARBA" id="ARBA00023012"/>
    </source>
</evidence>
<dbReference type="InterPro" id="IPR003594">
    <property type="entry name" value="HATPase_dom"/>
</dbReference>
<feature type="transmembrane region" description="Helical" evidence="8">
    <location>
        <begin position="161"/>
        <end position="183"/>
    </location>
</feature>
<proteinExistence type="predicted"/>
<dbReference type="SUPFAM" id="SSF55874">
    <property type="entry name" value="ATPase domain of HSP90 chaperone/DNA topoisomerase II/histidine kinase"/>
    <property type="match status" value="1"/>
</dbReference>
<dbReference type="InterPro" id="IPR005467">
    <property type="entry name" value="His_kinase_dom"/>
</dbReference>
<gene>
    <name evidence="10" type="ORF">E5986_09625</name>
</gene>
<dbReference type="EC" id="2.7.13.3" evidence="3"/>